<feature type="repeat" description="ANK" evidence="3">
    <location>
        <begin position="379"/>
        <end position="411"/>
    </location>
</feature>
<name>A0A2R5GW62_9STRA</name>
<dbReference type="InterPro" id="IPR002110">
    <property type="entry name" value="Ankyrin_rpt"/>
</dbReference>
<dbReference type="Pfam" id="PF13637">
    <property type="entry name" value="Ank_4"/>
    <property type="match status" value="1"/>
</dbReference>
<dbReference type="PROSITE" id="PS50297">
    <property type="entry name" value="ANK_REP_REGION"/>
    <property type="match status" value="4"/>
</dbReference>
<dbReference type="AlphaFoldDB" id="A0A2R5GW62"/>
<dbReference type="Pfam" id="PF12796">
    <property type="entry name" value="Ank_2"/>
    <property type="match status" value="2"/>
</dbReference>
<feature type="repeat" description="ANK" evidence="3">
    <location>
        <begin position="247"/>
        <end position="279"/>
    </location>
</feature>
<dbReference type="SMART" id="SM00248">
    <property type="entry name" value="ANK"/>
    <property type="match status" value="9"/>
</dbReference>
<dbReference type="InterPro" id="IPR013083">
    <property type="entry name" value="Znf_RING/FYVE/PHD"/>
</dbReference>
<dbReference type="InParanoid" id="A0A2R5GW62"/>
<keyword evidence="7" id="KW-1185">Reference proteome</keyword>
<proteinExistence type="predicted"/>
<feature type="region of interest" description="Disordered" evidence="5">
    <location>
        <begin position="947"/>
        <end position="978"/>
    </location>
</feature>
<dbReference type="SUPFAM" id="SSF48403">
    <property type="entry name" value="Ankyrin repeat"/>
    <property type="match status" value="1"/>
</dbReference>
<keyword evidence="2 3" id="KW-0040">ANK repeat</keyword>
<feature type="repeat" description="ANK" evidence="3">
    <location>
        <begin position="313"/>
        <end position="345"/>
    </location>
</feature>
<dbReference type="OrthoDB" id="426293at2759"/>
<evidence type="ECO:0000256" key="3">
    <source>
        <dbReference type="PROSITE-ProRule" id="PRU00023"/>
    </source>
</evidence>
<evidence type="ECO:0000256" key="2">
    <source>
        <dbReference type="ARBA" id="ARBA00023043"/>
    </source>
</evidence>
<protein>
    <submittedName>
        <fullName evidence="6">Ankyrin repeat domain-containing protein 17</fullName>
    </submittedName>
</protein>
<evidence type="ECO:0000256" key="1">
    <source>
        <dbReference type="ARBA" id="ARBA00022737"/>
    </source>
</evidence>
<sequence>LQSADPSKRPTALEALRHEAFQVKPVKQASCAICLDIYPISEGVICADDHFTCKECLSRSVRAATQPNAHVNVLRDGSMCCVTPDCELLISGRTIASAVPEEDFAVLLDIVRAHFERDAAVEQERQLQLRLDAALREHGLDPTTQNHIRTIQNEVLTMSCPRCAAAFADFAGCCALEMASVLYLIENGDFVGVQRAVQADPALLDAAVTADKRTPLLCALDPSSGGQPAIAQWLVEQGAKLDLQDVKGWTALMIACSDGQPDTAQMIIQRGAKLDLQNNEGRTALMIACSYDQPDTVQMLIQRGAKLDLQDKEGSTALMFACCHDQPDTARLLIQRDAKFDLQDKEGWTALMFACRYDQPDTAQLLIEHDAKLDLQDKEGWTALMLACCYDQPAIARLLIARVAKLNLQNNGGCTALMVACQQPSEAHHTASGLLRCIKLCYGSGADLELKNKNGNDALAVAKDENRADAVAFLEFVTIAEVVRGVQELQAVLDRAQIVYEMSQTPLMRACKNGDIARAKKLVADGAPIDARDRFDLTPMIYACKFNEDGDDLSLAKLLFEHSAGLSSDSLGIEMALAQVSSESRMELYTFLSFIHSLPLEHFHRNELRVMVVKLFDEGVRTLGDAHNLTSARLEQLGISSAPDRRELLMLFAISGQTINLEALAQKISLARTKCKEGKPILHPSLTEFLAEQLLRKDPVASLADFDEQHTNLREKEQELIALQEAVKTNSKKVSKRNKTRRDLVKGIRDALSGGIEGQLEKALADPGTKAVVDSCRSLWKEILKESAVVDDTVAPATFDQVQEATRDAVEAVKAWEARHDTSAACERTEAAIDALEESTKRLGIQATFFMTLRHPEKTRHVAMELQNVQQALKAELKILTNVDPMADAPLLEVRRALASTISFYTCALKNEVSRLQKAAKDLSSSLSRHVPGLSAPDTSQVMETMKKVRQNKRKREDLERDLERIREDANDGDAKAQAKIPGLEQELAQLEIVYKLDSELRKKRARVLRHAEEHNPELLQDQKWIRSLGVNNSVPRELSTLGLWLTNAKRKDFEIISELASKPGKSVLKVRDLNGREFVLKSFHLANEEWSSRFYR</sequence>
<feature type="repeat" description="ANK" evidence="3">
    <location>
        <begin position="346"/>
        <end position="378"/>
    </location>
</feature>
<organism evidence="6 7">
    <name type="scientific">Hondaea fermentalgiana</name>
    <dbReference type="NCBI Taxonomy" id="2315210"/>
    <lineage>
        <taxon>Eukaryota</taxon>
        <taxon>Sar</taxon>
        <taxon>Stramenopiles</taxon>
        <taxon>Bigyra</taxon>
        <taxon>Labyrinthulomycetes</taxon>
        <taxon>Thraustochytrida</taxon>
        <taxon>Thraustochytriidae</taxon>
        <taxon>Hondaea</taxon>
    </lineage>
</organism>
<evidence type="ECO:0000256" key="4">
    <source>
        <dbReference type="SAM" id="Coils"/>
    </source>
</evidence>
<feature type="non-terminal residue" evidence="6">
    <location>
        <position position="1"/>
    </location>
</feature>
<dbReference type="Pfam" id="PF00023">
    <property type="entry name" value="Ank"/>
    <property type="match status" value="1"/>
</dbReference>
<dbReference type="Gene3D" id="3.30.40.10">
    <property type="entry name" value="Zinc/RING finger domain, C3HC4 (zinc finger)"/>
    <property type="match status" value="1"/>
</dbReference>
<feature type="repeat" description="ANK" evidence="3">
    <location>
        <begin position="280"/>
        <end position="312"/>
    </location>
</feature>
<evidence type="ECO:0000313" key="6">
    <source>
        <dbReference type="EMBL" id="GBG35067.1"/>
    </source>
</evidence>
<dbReference type="EMBL" id="BEYU01000275">
    <property type="protein sequence ID" value="GBG35067.1"/>
    <property type="molecule type" value="Genomic_DNA"/>
</dbReference>
<gene>
    <name evidence="6" type="ORF">FCC1311_112902</name>
</gene>
<dbReference type="Proteomes" id="UP000241890">
    <property type="component" value="Unassembled WGS sequence"/>
</dbReference>
<dbReference type="Gene3D" id="1.25.40.20">
    <property type="entry name" value="Ankyrin repeat-containing domain"/>
    <property type="match status" value="5"/>
</dbReference>
<evidence type="ECO:0000256" key="5">
    <source>
        <dbReference type="SAM" id="MobiDB-lite"/>
    </source>
</evidence>
<keyword evidence="4" id="KW-0175">Coiled coil</keyword>
<feature type="compositionally biased region" description="Basic and acidic residues" evidence="5">
    <location>
        <begin position="955"/>
        <end position="977"/>
    </location>
</feature>
<dbReference type="InterPro" id="IPR036770">
    <property type="entry name" value="Ankyrin_rpt-contain_sf"/>
</dbReference>
<evidence type="ECO:0000313" key="7">
    <source>
        <dbReference type="Proteomes" id="UP000241890"/>
    </source>
</evidence>
<reference evidence="6 7" key="1">
    <citation type="submission" date="2017-12" db="EMBL/GenBank/DDBJ databases">
        <title>Sequencing, de novo assembly and annotation of complete genome of a new Thraustochytrid species, strain FCC1311.</title>
        <authorList>
            <person name="Sedici K."/>
            <person name="Godart F."/>
            <person name="Aiese Cigliano R."/>
            <person name="Sanseverino W."/>
            <person name="Barakat M."/>
            <person name="Ortet P."/>
            <person name="Marechal E."/>
            <person name="Cagnac O."/>
            <person name="Amato A."/>
        </authorList>
    </citation>
    <scope>NUCLEOTIDE SEQUENCE [LARGE SCALE GENOMIC DNA]</scope>
</reference>
<comment type="caution">
    <text evidence="6">The sequence shown here is derived from an EMBL/GenBank/DDBJ whole genome shotgun (WGS) entry which is preliminary data.</text>
</comment>
<dbReference type="PANTHER" id="PTHR24178">
    <property type="entry name" value="MOLTING PROTEIN MLT-4"/>
    <property type="match status" value="1"/>
</dbReference>
<feature type="coiled-coil region" evidence="4">
    <location>
        <begin position="706"/>
        <end position="733"/>
    </location>
</feature>
<accession>A0A2R5GW62</accession>
<dbReference type="PANTHER" id="PTHR24178:SF41">
    <property type="entry name" value="ANKYRIN-2 ISOFORM X1"/>
    <property type="match status" value="1"/>
</dbReference>
<dbReference type="PROSITE" id="PS50088">
    <property type="entry name" value="ANK_REPEAT"/>
    <property type="match status" value="6"/>
</dbReference>
<feature type="non-terminal residue" evidence="6">
    <location>
        <position position="1097"/>
    </location>
</feature>
<keyword evidence="1" id="KW-0677">Repeat</keyword>
<feature type="repeat" description="ANK" evidence="3">
    <location>
        <begin position="502"/>
        <end position="534"/>
    </location>
</feature>